<sequence length="173" mass="18714">MKKWLSAVCIAFMSINAHASFIGTDVSCSIEPSFIYNCDASTTTVVDNSEEFLLQLMGSDRFEVGIGANTVQIENIGGDVFFAEAGEYLDLTFLAGLFDEVAFTVISNVTGVENTDLGFDGESLAFDFNNTVWAFGGYVTIGFIDNTQVTIPNVPTALLMLVGLIGLVRYSRK</sequence>
<organism evidence="3 4">
    <name type="scientific">Aliiglaciecola litoralis</name>
    <dbReference type="NCBI Taxonomy" id="582857"/>
    <lineage>
        <taxon>Bacteria</taxon>
        <taxon>Pseudomonadati</taxon>
        <taxon>Pseudomonadota</taxon>
        <taxon>Gammaproteobacteria</taxon>
        <taxon>Alteromonadales</taxon>
        <taxon>Alteromonadaceae</taxon>
        <taxon>Aliiglaciecola</taxon>
    </lineage>
</organism>
<evidence type="ECO:0000256" key="2">
    <source>
        <dbReference type="SAM" id="SignalP"/>
    </source>
</evidence>
<feature type="signal peptide" evidence="2">
    <location>
        <begin position="1"/>
        <end position="19"/>
    </location>
</feature>
<evidence type="ECO:0008006" key="5">
    <source>
        <dbReference type="Google" id="ProtNLM"/>
    </source>
</evidence>
<evidence type="ECO:0000256" key="1">
    <source>
        <dbReference type="SAM" id="Phobius"/>
    </source>
</evidence>
<keyword evidence="1" id="KW-0812">Transmembrane</keyword>
<keyword evidence="1" id="KW-0472">Membrane</keyword>
<name>A0ABN1LCI1_9ALTE</name>
<keyword evidence="2" id="KW-0732">Signal</keyword>
<evidence type="ECO:0000313" key="4">
    <source>
        <dbReference type="Proteomes" id="UP001500359"/>
    </source>
</evidence>
<protein>
    <recommendedName>
        <fullName evidence="5">PEP-CTERM protein-sorting domain-containing protein</fullName>
    </recommendedName>
</protein>
<gene>
    <name evidence="3" type="ORF">GCM10009114_03160</name>
</gene>
<feature type="transmembrane region" description="Helical" evidence="1">
    <location>
        <begin position="154"/>
        <end position="171"/>
    </location>
</feature>
<keyword evidence="1" id="KW-1133">Transmembrane helix</keyword>
<accession>A0ABN1LCI1</accession>
<reference evidence="3 4" key="1">
    <citation type="journal article" date="2019" name="Int. J. Syst. Evol. Microbiol.">
        <title>The Global Catalogue of Microorganisms (GCM) 10K type strain sequencing project: providing services to taxonomists for standard genome sequencing and annotation.</title>
        <authorList>
            <consortium name="The Broad Institute Genomics Platform"/>
            <consortium name="The Broad Institute Genome Sequencing Center for Infectious Disease"/>
            <person name="Wu L."/>
            <person name="Ma J."/>
        </authorList>
    </citation>
    <scope>NUCLEOTIDE SEQUENCE [LARGE SCALE GENOMIC DNA]</scope>
    <source>
        <strain evidence="3 4">JCM 15896</strain>
    </source>
</reference>
<keyword evidence="4" id="KW-1185">Reference proteome</keyword>
<dbReference type="EMBL" id="BAAAFD010000001">
    <property type="protein sequence ID" value="GAA0852642.1"/>
    <property type="molecule type" value="Genomic_DNA"/>
</dbReference>
<feature type="chain" id="PRO_5046295895" description="PEP-CTERM protein-sorting domain-containing protein" evidence="2">
    <location>
        <begin position="20"/>
        <end position="173"/>
    </location>
</feature>
<evidence type="ECO:0000313" key="3">
    <source>
        <dbReference type="EMBL" id="GAA0852642.1"/>
    </source>
</evidence>
<proteinExistence type="predicted"/>
<dbReference type="Proteomes" id="UP001500359">
    <property type="component" value="Unassembled WGS sequence"/>
</dbReference>
<dbReference type="RefSeq" id="WP_343855912.1">
    <property type="nucleotide sequence ID" value="NZ_BAAAFD010000001.1"/>
</dbReference>
<comment type="caution">
    <text evidence="3">The sequence shown here is derived from an EMBL/GenBank/DDBJ whole genome shotgun (WGS) entry which is preliminary data.</text>
</comment>